<dbReference type="Gene3D" id="3.40.50.1360">
    <property type="match status" value="2"/>
</dbReference>
<comment type="similarity">
    <text evidence="1">Belongs to the SorC transcriptional regulatory family.</text>
</comment>
<keyword evidence="2" id="KW-0805">Transcription regulation</keyword>
<evidence type="ECO:0000259" key="5">
    <source>
        <dbReference type="Pfam" id="PF04198"/>
    </source>
</evidence>
<evidence type="ECO:0000256" key="3">
    <source>
        <dbReference type="ARBA" id="ARBA00023125"/>
    </source>
</evidence>
<organism evidence="6 7">
    <name type="scientific">Candidatus Fervidibacter sacchari</name>
    <dbReference type="NCBI Taxonomy" id="1448929"/>
    <lineage>
        <taxon>Bacteria</taxon>
        <taxon>Candidatus Fervidibacterota</taxon>
        <taxon>Candidatus Fervidibacter</taxon>
    </lineage>
</organism>
<proteinExistence type="inferred from homology"/>
<dbReference type="InterPro" id="IPR037171">
    <property type="entry name" value="NagB/RpiA_transferase-like"/>
</dbReference>
<dbReference type="PANTHER" id="PTHR34294">
    <property type="entry name" value="TRANSCRIPTIONAL REGULATOR-RELATED"/>
    <property type="match status" value="1"/>
</dbReference>
<sequence>MEGCRKSATSSLKMKSAPITMRELYRVLHLRFTPHPLRPKALLQALKTLLPYAHWSEKRIRRLLERTLTDARAPTLLAVTVNPPVNEALSRQICRELQGIREAIVIPSVLDRKAQSRYLGIAAANAFTPRFRSGQGLGFSAGQTVYAFASCLWLSPEQISDLRLYALTRCPPSVFGWTAEGTITDLIARHLWHPLTKERFPQTPFNEGILDPDIADADALDYAFVEVGTLKAGEFLFDHTEALEFDVARAKRMGVVAELLGHFFCADGLPPSNFVRPKRWQAVPLSLLRTMVRVGKSVVLFASGEDKAKAILTIYRSQRAGGLLFNTIITDELCAKALLRLLRRKEADGEEDHQWQRERLKFWVCHWHFANTPFTPRKEVAKRLGIRRSLASTLLEEALNRGDAQVKVFPPLPEPTYALDMEIALLKNLGLREVRVVEIGQSNLAYLAVGQAAAQLLLEWLKEAEEFAVGLDGGRAIRAFVEALNLPHSLFPDASPQTVGTLGTALSSPPKIAMGCGRK</sequence>
<dbReference type="EMBL" id="JANUCP010000004">
    <property type="protein sequence ID" value="MCS3919965.1"/>
    <property type="molecule type" value="Genomic_DNA"/>
</dbReference>
<evidence type="ECO:0000256" key="1">
    <source>
        <dbReference type="ARBA" id="ARBA00010466"/>
    </source>
</evidence>
<keyword evidence="3 6" id="KW-0238">DNA-binding</keyword>
<evidence type="ECO:0000313" key="7">
    <source>
        <dbReference type="Proteomes" id="UP001204798"/>
    </source>
</evidence>
<dbReference type="Pfam" id="PF04198">
    <property type="entry name" value="Sugar-bind"/>
    <property type="match status" value="1"/>
</dbReference>
<protein>
    <submittedName>
        <fullName evidence="6">DNA-binding transcriptional regulator LsrR (DeoR family)</fullName>
    </submittedName>
</protein>
<gene>
    <name evidence="6" type="ORF">M2350_002382</name>
</gene>
<evidence type="ECO:0000313" key="6">
    <source>
        <dbReference type="EMBL" id="MCS3919965.1"/>
    </source>
</evidence>
<keyword evidence="4" id="KW-0804">Transcription</keyword>
<dbReference type="Proteomes" id="UP001204798">
    <property type="component" value="Unassembled WGS sequence"/>
</dbReference>
<evidence type="ECO:0000256" key="4">
    <source>
        <dbReference type="ARBA" id="ARBA00023163"/>
    </source>
</evidence>
<evidence type="ECO:0000256" key="2">
    <source>
        <dbReference type="ARBA" id="ARBA00023015"/>
    </source>
</evidence>
<dbReference type="RefSeq" id="WP_259096965.1">
    <property type="nucleotide sequence ID" value="NZ_CP130454.1"/>
</dbReference>
<comment type="caution">
    <text evidence="6">The sequence shown here is derived from an EMBL/GenBank/DDBJ whole genome shotgun (WGS) entry which is preliminary data.</text>
</comment>
<dbReference type="GO" id="GO:0003677">
    <property type="term" value="F:DNA binding"/>
    <property type="evidence" value="ECO:0007669"/>
    <property type="project" value="UniProtKB-KW"/>
</dbReference>
<dbReference type="InterPro" id="IPR007324">
    <property type="entry name" value="Sugar-bd_dom_put"/>
</dbReference>
<feature type="domain" description="Sugar-binding" evidence="5">
    <location>
        <begin position="215"/>
        <end position="340"/>
    </location>
</feature>
<dbReference type="SUPFAM" id="SSF100950">
    <property type="entry name" value="NagB/RpiA/CoA transferase-like"/>
    <property type="match status" value="2"/>
</dbReference>
<keyword evidence="7" id="KW-1185">Reference proteome</keyword>
<reference evidence="6 7" key="1">
    <citation type="submission" date="2022-08" db="EMBL/GenBank/DDBJ databases">
        <title>Bacterial and archaeal communities from various locations to study Microbial Dark Matter (Phase II).</title>
        <authorList>
            <person name="Stepanauskas R."/>
        </authorList>
    </citation>
    <scope>NUCLEOTIDE SEQUENCE [LARGE SCALE GENOMIC DNA]</scope>
    <source>
        <strain evidence="6 7">PD1</strain>
    </source>
</reference>
<accession>A0ABT2EQ25</accession>
<dbReference type="PANTHER" id="PTHR34294:SF1">
    <property type="entry name" value="TRANSCRIPTIONAL REGULATOR LSRR"/>
    <property type="match status" value="1"/>
</dbReference>
<dbReference type="InterPro" id="IPR051054">
    <property type="entry name" value="SorC_transcr_regulators"/>
</dbReference>
<name>A0ABT2EQ25_9BACT</name>